<protein>
    <submittedName>
        <fullName evidence="2">Uncharacterized protein</fullName>
    </submittedName>
</protein>
<name>A0A2T1HW89_9HYPH</name>
<evidence type="ECO:0000313" key="2">
    <source>
        <dbReference type="EMBL" id="PSC05953.1"/>
    </source>
</evidence>
<accession>A0A2T1HW89</accession>
<evidence type="ECO:0000256" key="1">
    <source>
        <dbReference type="SAM" id="MobiDB-lite"/>
    </source>
</evidence>
<keyword evidence="3" id="KW-1185">Reference proteome</keyword>
<reference evidence="3" key="1">
    <citation type="submission" date="2018-03" db="EMBL/GenBank/DDBJ databases">
        <authorList>
            <person name="Sun L."/>
            <person name="Liu H."/>
            <person name="Chen W."/>
            <person name="Huang K."/>
            <person name="Liu W."/>
            <person name="Gao X."/>
        </authorList>
    </citation>
    <scope>NUCLEOTIDE SEQUENCE [LARGE SCALE GENOMIC DNA]</scope>
    <source>
        <strain evidence="3">SH9</strain>
    </source>
</reference>
<organism evidence="2 3">
    <name type="scientific">Alsobacter soli</name>
    <dbReference type="NCBI Taxonomy" id="2109933"/>
    <lineage>
        <taxon>Bacteria</taxon>
        <taxon>Pseudomonadati</taxon>
        <taxon>Pseudomonadota</taxon>
        <taxon>Alphaproteobacteria</taxon>
        <taxon>Hyphomicrobiales</taxon>
        <taxon>Alsobacteraceae</taxon>
        <taxon>Alsobacter</taxon>
    </lineage>
</organism>
<gene>
    <name evidence="2" type="ORF">SLNSH_06140</name>
</gene>
<dbReference type="Proteomes" id="UP000239772">
    <property type="component" value="Unassembled WGS sequence"/>
</dbReference>
<dbReference type="AlphaFoldDB" id="A0A2T1HW89"/>
<sequence length="68" mass="7745">MRERAQRCLEQARLVSDSTDKAMLLHMAEMWLDLARTRERGELIGAGPDIPNEDSVTAPRITHSPEDR</sequence>
<dbReference type="EMBL" id="PVZS01000005">
    <property type="protein sequence ID" value="PSC05953.1"/>
    <property type="molecule type" value="Genomic_DNA"/>
</dbReference>
<feature type="region of interest" description="Disordered" evidence="1">
    <location>
        <begin position="43"/>
        <end position="68"/>
    </location>
</feature>
<proteinExistence type="predicted"/>
<comment type="caution">
    <text evidence="2">The sequence shown here is derived from an EMBL/GenBank/DDBJ whole genome shotgun (WGS) entry which is preliminary data.</text>
</comment>
<evidence type="ECO:0000313" key="3">
    <source>
        <dbReference type="Proteomes" id="UP000239772"/>
    </source>
</evidence>